<gene>
    <name evidence="4" type="ORF">GCM10010970_17260</name>
</gene>
<keyword evidence="5" id="KW-1185">Reference proteome</keyword>
<dbReference type="Proteomes" id="UP000637267">
    <property type="component" value="Unassembled WGS sequence"/>
</dbReference>
<dbReference type="EMBL" id="BMLX01000002">
    <property type="protein sequence ID" value="GGP20849.1"/>
    <property type="molecule type" value="Genomic_DNA"/>
</dbReference>
<dbReference type="Pfam" id="PF13719">
    <property type="entry name" value="Zn_ribbon_5"/>
    <property type="match status" value="1"/>
</dbReference>
<evidence type="ECO:0000313" key="4">
    <source>
        <dbReference type="EMBL" id="GGP20849.1"/>
    </source>
</evidence>
<dbReference type="NCBIfam" id="TIGR02098">
    <property type="entry name" value="MJ0042_CXXC"/>
    <property type="match status" value="1"/>
</dbReference>
<protein>
    <recommendedName>
        <fullName evidence="3">Zinc finger/thioredoxin putative domain-containing protein</fullName>
    </recommendedName>
</protein>
<evidence type="ECO:0000256" key="1">
    <source>
        <dbReference type="SAM" id="MobiDB-lite"/>
    </source>
</evidence>
<dbReference type="InterPro" id="IPR011723">
    <property type="entry name" value="Znf/thioredoxin_put"/>
</dbReference>
<comment type="caution">
    <text evidence="4">The sequence shown here is derived from an EMBL/GenBank/DDBJ whole genome shotgun (WGS) entry which is preliminary data.</text>
</comment>
<evidence type="ECO:0000256" key="2">
    <source>
        <dbReference type="SAM" id="Phobius"/>
    </source>
</evidence>
<keyword evidence="2" id="KW-0812">Transmembrane</keyword>
<feature type="region of interest" description="Disordered" evidence="1">
    <location>
        <begin position="115"/>
        <end position="134"/>
    </location>
</feature>
<dbReference type="RefSeq" id="WP_188703865.1">
    <property type="nucleotide sequence ID" value="NZ_BMLX01000002.1"/>
</dbReference>
<dbReference type="Pfam" id="PF11906">
    <property type="entry name" value="DUF3426"/>
    <property type="match status" value="1"/>
</dbReference>
<proteinExistence type="predicted"/>
<feature type="transmembrane region" description="Helical" evidence="2">
    <location>
        <begin position="298"/>
        <end position="315"/>
    </location>
</feature>
<keyword evidence="2" id="KW-1133">Transmembrane helix</keyword>
<feature type="domain" description="Zinc finger/thioredoxin putative" evidence="3">
    <location>
        <begin position="4"/>
        <end position="39"/>
    </location>
</feature>
<evidence type="ECO:0000313" key="5">
    <source>
        <dbReference type="Proteomes" id="UP000637267"/>
    </source>
</evidence>
<name>A0ABQ2P8R2_9NEIS</name>
<feature type="compositionally biased region" description="Low complexity" evidence="1">
    <location>
        <begin position="58"/>
        <end position="90"/>
    </location>
</feature>
<accession>A0ABQ2P8R2</accession>
<organism evidence="4 5">
    <name type="scientific">Silvimonas iriomotensis</name>
    <dbReference type="NCBI Taxonomy" id="449662"/>
    <lineage>
        <taxon>Bacteria</taxon>
        <taxon>Pseudomonadati</taxon>
        <taxon>Pseudomonadota</taxon>
        <taxon>Betaproteobacteria</taxon>
        <taxon>Neisseriales</taxon>
        <taxon>Chitinibacteraceae</taxon>
        <taxon>Silvimonas</taxon>
    </lineage>
</organism>
<dbReference type="InterPro" id="IPR021834">
    <property type="entry name" value="DUF3426"/>
</dbReference>
<reference evidence="5" key="1">
    <citation type="journal article" date="2019" name="Int. J. Syst. Evol. Microbiol.">
        <title>The Global Catalogue of Microorganisms (GCM) 10K type strain sequencing project: providing services to taxonomists for standard genome sequencing and annotation.</title>
        <authorList>
            <consortium name="The Broad Institute Genomics Platform"/>
            <consortium name="The Broad Institute Genome Sequencing Center for Infectious Disease"/>
            <person name="Wu L."/>
            <person name="Ma J."/>
        </authorList>
    </citation>
    <scope>NUCLEOTIDE SEQUENCE [LARGE SCALE GENOMIC DNA]</scope>
    <source>
        <strain evidence="5">CGMCC 1.8859</strain>
    </source>
</reference>
<feature type="region of interest" description="Disordered" evidence="1">
    <location>
        <begin position="45"/>
        <end position="90"/>
    </location>
</feature>
<keyword evidence="2" id="KW-0472">Membrane</keyword>
<sequence length="454" mass="48158">MSYITRCPNCRTAFKVTEPQLAAHGGKVRCGKCAFIFNARDSLEQRVPDTPAPETATASPVAQPVPAPQASAPVSQPAPQAAPAPVLAQAPAPVAAPTPVEAPAPVETPRPAPIPAPVAVPAPEPEPAPSFAPVPQPAPAVLAPVVVEPEPAPPPAPAFVEPVPEPAPAVVSAPFLPAPEPAPAPAPAETMHEWLQNDYVQAIAAVAAEAEARDYDDYVAAPEPAPAPAALTPAEPPAAAPLPVARTEPLVAPEDEEPVFTVPLQTWSAEDQEREGYRPIRTAEDEALLALPPEKSKWHLAAIPLALLLLIALLLQTGIRYRNELAVNFPWLRPPLTSLCQVAGCDLPLPRNAGLLRSDYSELIFVPDHPELIQLSASLRNLAPYDQALPSLELTLTNAQEEVVAKKVFSARDYLVANEKKRTSLAVNDELHVFLQLDAHGLGASGYSLYWFYP</sequence>
<evidence type="ECO:0000259" key="3">
    <source>
        <dbReference type="Pfam" id="PF13719"/>
    </source>
</evidence>